<keyword evidence="2" id="KW-1185">Reference proteome</keyword>
<dbReference type="Gene3D" id="1.20.910.10">
    <property type="entry name" value="Heme oxygenase-like"/>
    <property type="match status" value="1"/>
</dbReference>
<sequence>MPNRVTNAGYGDRTPFLSAAASAELRAEIDKQLDQQVLEWYANVPEAAHLEGKNVDSAYYKRNLIETAWRIRLLRVAEAKALVEIAKRSPEAAQVWANYEQEEMLHDELFITDLEKVGVSREEFLATEPYLSTKLLAGYFSYLLDHEGPLGVVAYSYLVEYVNVNLEPRKLEALKESVGEGNIGGQINHSHTDINDDHPGEVWAAVRHLLRSDEDIAAFKRYLREHQTVLAQYFEELYLDTIAKAEKQPA</sequence>
<dbReference type="InterPro" id="IPR016084">
    <property type="entry name" value="Haem_Oase-like_multi-hlx"/>
</dbReference>
<dbReference type="SUPFAM" id="SSF48613">
    <property type="entry name" value="Heme oxygenase-like"/>
    <property type="match status" value="1"/>
</dbReference>
<evidence type="ECO:0000313" key="2">
    <source>
        <dbReference type="Proteomes" id="UP000636661"/>
    </source>
</evidence>
<reference evidence="1" key="2">
    <citation type="submission" date="2020-09" db="EMBL/GenBank/DDBJ databases">
        <authorList>
            <person name="Sun Q."/>
            <person name="Ohkuma M."/>
        </authorList>
    </citation>
    <scope>NUCLEOTIDE SEQUENCE</scope>
    <source>
        <strain evidence="1">JCM 4391</strain>
    </source>
</reference>
<dbReference type="EMBL" id="BMTP01000006">
    <property type="protein sequence ID" value="GGU37898.1"/>
    <property type="molecule type" value="Genomic_DNA"/>
</dbReference>
<dbReference type="Proteomes" id="UP000636661">
    <property type="component" value="Unassembled WGS sequence"/>
</dbReference>
<evidence type="ECO:0008006" key="3">
    <source>
        <dbReference type="Google" id="ProtNLM"/>
    </source>
</evidence>
<proteinExistence type="predicted"/>
<organism evidence="1 2">
    <name type="scientific">Streptomyces lavendofoliae</name>
    <dbReference type="NCBI Taxonomy" id="67314"/>
    <lineage>
        <taxon>Bacteria</taxon>
        <taxon>Bacillati</taxon>
        <taxon>Actinomycetota</taxon>
        <taxon>Actinomycetes</taxon>
        <taxon>Kitasatosporales</taxon>
        <taxon>Streptomycetaceae</taxon>
        <taxon>Streptomyces</taxon>
    </lineage>
</organism>
<gene>
    <name evidence="1" type="ORF">GCM10010274_26470</name>
</gene>
<dbReference type="RefSeq" id="WP_189550995.1">
    <property type="nucleotide sequence ID" value="NZ_BMTP01000006.1"/>
</dbReference>
<dbReference type="AlphaFoldDB" id="A0A918M3Y7"/>
<reference evidence="1" key="1">
    <citation type="journal article" date="2014" name="Int. J. Syst. Evol. Microbiol.">
        <title>Complete genome sequence of Corynebacterium casei LMG S-19264T (=DSM 44701T), isolated from a smear-ripened cheese.</title>
        <authorList>
            <consortium name="US DOE Joint Genome Institute (JGI-PGF)"/>
            <person name="Walter F."/>
            <person name="Albersmeier A."/>
            <person name="Kalinowski J."/>
            <person name="Ruckert C."/>
        </authorList>
    </citation>
    <scope>NUCLEOTIDE SEQUENCE</scope>
    <source>
        <strain evidence="1">JCM 4391</strain>
    </source>
</reference>
<protein>
    <recommendedName>
        <fullName evidence="3">Iron-containing redox enzyme family protein</fullName>
    </recommendedName>
</protein>
<comment type="caution">
    <text evidence="1">The sequence shown here is derived from an EMBL/GenBank/DDBJ whole genome shotgun (WGS) entry which is preliminary data.</text>
</comment>
<name>A0A918M3Y7_9ACTN</name>
<evidence type="ECO:0000313" key="1">
    <source>
        <dbReference type="EMBL" id="GGU37898.1"/>
    </source>
</evidence>
<accession>A0A918M3Y7</accession>